<evidence type="ECO:0000313" key="10">
    <source>
        <dbReference type="Proteomes" id="UP001317705"/>
    </source>
</evidence>
<dbReference type="Gene3D" id="3.90.1680.10">
    <property type="entry name" value="SOS response associated peptidase-like"/>
    <property type="match status" value="1"/>
</dbReference>
<evidence type="ECO:0000313" key="9">
    <source>
        <dbReference type="EMBL" id="BDV41587.1"/>
    </source>
</evidence>
<keyword evidence="4 8" id="KW-0378">Hydrolase</keyword>
<dbReference type="EMBL" id="AP027151">
    <property type="protein sequence ID" value="BDV41587.1"/>
    <property type="molecule type" value="Genomic_DNA"/>
</dbReference>
<keyword evidence="6" id="KW-0238">DNA-binding</keyword>
<dbReference type="PANTHER" id="PTHR13604">
    <property type="entry name" value="DC12-RELATED"/>
    <property type="match status" value="1"/>
</dbReference>
<dbReference type="EC" id="3.4.-.-" evidence="8"/>
<dbReference type="Pfam" id="PF02586">
    <property type="entry name" value="SRAP"/>
    <property type="match status" value="1"/>
</dbReference>
<comment type="similarity">
    <text evidence="1 8">Belongs to the SOS response-associated peptidase family.</text>
</comment>
<keyword evidence="2 8" id="KW-0645">Protease</keyword>
<dbReference type="InterPro" id="IPR036590">
    <property type="entry name" value="SRAP-like"/>
</dbReference>
<evidence type="ECO:0000256" key="1">
    <source>
        <dbReference type="ARBA" id="ARBA00008136"/>
    </source>
</evidence>
<gene>
    <name evidence="9" type="ORF">GURASL_05100</name>
</gene>
<keyword evidence="3" id="KW-0227">DNA damage</keyword>
<dbReference type="Proteomes" id="UP001317705">
    <property type="component" value="Chromosome"/>
</dbReference>
<evidence type="ECO:0000256" key="4">
    <source>
        <dbReference type="ARBA" id="ARBA00022801"/>
    </source>
</evidence>
<dbReference type="InterPro" id="IPR003738">
    <property type="entry name" value="SRAP"/>
</dbReference>
<keyword evidence="5" id="KW-0190">Covalent protein-DNA linkage</keyword>
<dbReference type="RefSeq" id="WP_282001589.1">
    <property type="nucleotide sequence ID" value="NZ_AP027151.1"/>
</dbReference>
<evidence type="ECO:0000256" key="6">
    <source>
        <dbReference type="ARBA" id="ARBA00023125"/>
    </source>
</evidence>
<proteinExistence type="inferred from homology"/>
<evidence type="ECO:0000256" key="2">
    <source>
        <dbReference type="ARBA" id="ARBA00022670"/>
    </source>
</evidence>
<sequence length="222" mass="25148">MCGRFTIILPPEVLAEIFGLPELPRIEARYNIAPTQEVVVIRQNAEGVRQLVTMKWGLIPAWAKDPHIGNKLINARCESVHEKPAFRQAIRTRRCIIPASGFYDWTHTDKKIPFYVSMADGSPMAFAGIWDSWKAPDGSRLESFTILTTNANSLIAPIHDRMPVILHPAEFDLWLDRDITEPEKLTHLYHPYPSDLLRAWPVSSLVNSPRNETPACIEQAVS</sequence>
<organism evidence="9 10">
    <name type="scientific">Geotalea uraniireducens</name>
    <dbReference type="NCBI Taxonomy" id="351604"/>
    <lineage>
        <taxon>Bacteria</taxon>
        <taxon>Pseudomonadati</taxon>
        <taxon>Thermodesulfobacteriota</taxon>
        <taxon>Desulfuromonadia</taxon>
        <taxon>Geobacterales</taxon>
        <taxon>Geobacteraceae</taxon>
        <taxon>Geotalea</taxon>
    </lineage>
</organism>
<evidence type="ECO:0000256" key="3">
    <source>
        <dbReference type="ARBA" id="ARBA00022763"/>
    </source>
</evidence>
<protein>
    <recommendedName>
        <fullName evidence="8">Abasic site processing protein</fullName>
        <ecNumber evidence="8">3.4.-.-</ecNumber>
    </recommendedName>
</protein>
<reference evidence="9 10" key="1">
    <citation type="submission" date="2022-12" db="EMBL/GenBank/DDBJ databases">
        <title>Polyphasic characterization of Geotalea uranireducens NIT-SL11 newly isolated from a complex of sewage sludge and microbially reduced graphene oxide.</title>
        <authorList>
            <person name="Xie L."/>
            <person name="Yoshida N."/>
            <person name="Meng L."/>
        </authorList>
    </citation>
    <scope>NUCLEOTIDE SEQUENCE [LARGE SCALE GENOMIC DNA]</scope>
    <source>
        <strain evidence="9 10">NIT-SL11</strain>
    </source>
</reference>
<accession>A0ABM8EGS3</accession>
<name>A0ABM8EGS3_9BACT</name>
<keyword evidence="10" id="KW-1185">Reference proteome</keyword>
<keyword evidence="7" id="KW-0456">Lyase</keyword>
<evidence type="ECO:0000256" key="7">
    <source>
        <dbReference type="ARBA" id="ARBA00023239"/>
    </source>
</evidence>
<evidence type="ECO:0000256" key="8">
    <source>
        <dbReference type="RuleBase" id="RU364100"/>
    </source>
</evidence>
<dbReference type="PANTHER" id="PTHR13604:SF0">
    <property type="entry name" value="ABASIC SITE PROCESSING PROTEIN HMCES"/>
    <property type="match status" value="1"/>
</dbReference>
<dbReference type="SUPFAM" id="SSF143081">
    <property type="entry name" value="BB1717-like"/>
    <property type="match status" value="1"/>
</dbReference>
<evidence type="ECO:0000256" key="5">
    <source>
        <dbReference type="ARBA" id="ARBA00023124"/>
    </source>
</evidence>